<sequence>MAWYDFFPKTFRAWGWMAPTHKISVEEDFFASSDRMFSLSASQLLQNDSTTHGQLKIIGVSANENCSVRLVDDRIVVQRKFSDSYATDSDTGSFFYDVVDNKGAKARAKATIKFVAADTDTTPVYLTPGDDVLHAIKGRTAAIEERKLLGNDLAHKSDGAPRIVSIMSEAEGFTIHRKDGIAILTPPADFSGLATFRYETVDRKGLKDVQRIHLTFHDKKEAQMLALFSVDESKAAIKPEIKPEIKLSTSFTVKEEEAMNISPQQLAKQVTGLDLNTVRIAGAKVVSADAFRDMEIAYTADRVQLSRAIELPNEAKASQSDKLELRYILMDGSGKSSEGSYFMNVPKSGSSEVSTEMLFRDLVGFDPYTVKIEKFAASPKLEVEQIGTDLRVAGKTNYNGTVKFDYVLSDGNGQRINGEASVSVLPVNDIPVAVSTFSKTVKEHNGSIQIPVSGLLKHFYDVDGDKLAFGNILNVENGSAKHIQRSAIFQDYIEITPTYGHTGDVTFQFNVREKGKLESETAYSLPATATITVENVNDTPEAKIRRVDHEVFKGKEFTFDPEIKRIFADKDIQYKQSDDALTYSLRDPKSGMAPTNLSINAETGVIEGSLSKSVRLVLLATDKAGATASSELVIHANDAEWERAAVAIFEDAGPEPEQYWSDAGIFQHAFL</sequence>
<dbReference type="InterPro" id="IPR013783">
    <property type="entry name" value="Ig-like_fold"/>
</dbReference>
<dbReference type="Gene3D" id="2.60.40.10">
    <property type="entry name" value="Immunoglobulins"/>
    <property type="match status" value="1"/>
</dbReference>
<comment type="caution">
    <text evidence="2">The sequence shown here is derived from an EMBL/GenBank/DDBJ whole genome shotgun (WGS) entry which is preliminary data.</text>
</comment>
<dbReference type="InterPro" id="IPR040853">
    <property type="entry name" value="RapA2_cadherin-like"/>
</dbReference>
<keyword evidence="3" id="KW-1185">Reference proteome</keyword>
<proteinExistence type="predicted"/>
<gene>
    <name evidence="2" type="ORF">GCM10010136_16910</name>
</gene>
<reference evidence="2" key="1">
    <citation type="journal article" date="2014" name="Int. J. Syst. Evol. Microbiol.">
        <title>Complete genome sequence of Corynebacterium casei LMG S-19264T (=DSM 44701T), isolated from a smear-ripened cheese.</title>
        <authorList>
            <consortium name="US DOE Joint Genome Institute (JGI-PGF)"/>
            <person name="Walter F."/>
            <person name="Albersmeier A."/>
            <person name="Kalinowski J."/>
            <person name="Ruckert C."/>
        </authorList>
    </citation>
    <scope>NUCLEOTIDE SEQUENCE</scope>
    <source>
        <strain evidence="2">KCTC 42097</strain>
    </source>
</reference>
<name>A0A8J3DME0_9HYPH</name>
<accession>A0A8J3DME0</accession>
<reference evidence="2" key="2">
    <citation type="submission" date="2020-09" db="EMBL/GenBank/DDBJ databases">
        <authorList>
            <person name="Sun Q."/>
            <person name="Kim S."/>
        </authorList>
    </citation>
    <scope>NUCLEOTIDE SEQUENCE</scope>
    <source>
        <strain evidence="2">KCTC 42097</strain>
    </source>
</reference>
<evidence type="ECO:0000313" key="2">
    <source>
        <dbReference type="EMBL" id="GHC70523.1"/>
    </source>
</evidence>
<evidence type="ECO:0000259" key="1">
    <source>
        <dbReference type="Pfam" id="PF17803"/>
    </source>
</evidence>
<dbReference type="Pfam" id="PF05345">
    <property type="entry name" value="He_PIG"/>
    <property type="match status" value="1"/>
</dbReference>
<dbReference type="Proteomes" id="UP000641137">
    <property type="component" value="Unassembled WGS sequence"/>
</dbReference>
<organism evidence="2 3">
    <name type="scientific">Limoniibacter endophyticus</name>
    <dbReference type="NCBI Taxonomy" id="1565040"/>
    <lineage>
        <taxon>Bacteria</taxon>
        <taxon>Pseudomonadati</taxon>
        <taxon>Pseudomonadota</taxon>
        <taxon>Alphaproteobacteria</taxon>
        <taxon>Hyphomicrobiales</taxon>
        <taxon>Bartonellaceae</taxon>
        <taxon>Limoniibacter</taxon>
    </lineage>
</organism>
<dbReference type="AlphaFoldDB" id="A0A8J3DME0"/>
<dbReference type="NCBIfam" id="NF012211">
    <property type="entry name" value="tand_rpt_95"/>
    <property type="match status" value="2"/>
</dbReference>
<feature type="domain" description="RapA2 cadherin-like" evidence="1">
    <location>
        <begin position="420"/>
        <end position="479"/>
    </location>
</feature>
<protein>
    <recommendedName>
        <fullName evidence="1">RapA2 cadherin-like domain-containing protein</fullName>
    </recommendedName>
</protein>
<evidence type="ECO:0000313" key="3">
    <source>
        <dbReference type="Proteomes" id="UP000641137"/>
    </source>
</evidence>
<dbReference type="EMBL" id="BMZO01000005">
    <property type="protein sequence ID" value="GHC70523.1"/>
    <property type="molecule type" value="Genomic_DNA"/>
</dbReference>
<dbReference type="Pfam" id="PF17803">
    <property type="entry name" value="Cadherin_4"/>
    <property type="match status" value="1"/>
</dbReference>